<evidence type="ECO:0000313" key="11">
    <source>
        <dbReference type="EMBL" id="KAF2880485.1"/>
    </source>
</evidence>
<dbReference type="EMBL" id="VTPC01090965">
    <property type="protein sequence ID" value="KAF2880485.1"/>
    <property type="molecule type" value="Genomic_DNA"/>
</dbReference>
<evidence type="ECO:0000256" key="9">
    <source>
        <dbReference type="SAM" id="Phobius"/>
    </source>
</evidence>
<feature type="transmembrane region" description="Helical" evidence="9">
    <location>
        <begin position="206"/>
        <end position="229"/>
    </location>
</feature>
<name>A0A8K0FW58_IGNLU</name>
<dbReference type="PANTHER" id="PTHR10110">
    <property type="entry name" value="SODIUM/HYDROGEN EXCHANGER"/>
    <property type="match status" value="1"/>
</dbReference>
<dbReference type="InterPro" id="IPR004709">
    <property type="entry name" value="NaH_exchanger"/>
</dbReference>
<keyword evidence="3 9" id="KW-0812">Transmembrane</keyword>
<dbReference type="PRINTS" id="PR01084">
    <property type="entry name" value="NAHEXCHNGR"/>
</dbReference>
<evidence type="ECO:0000256" key="6">
    <source>
        <dbReference type="ARBA" id="ARBA00023065"/>
    </source>
</evidence>
<proteinExistence type="predicted"/>
<keyword evidence="2" id="KW-0813">Transport</keyword>
<dbReference type="Proteomes" id="UP000801492">
    <property type="component" value="Unassembled WGS sequence"/>
</dbReference>
<dbReference type="Pfam" id="PF00999">
    <property type="entry name" value="Na_H_Exchanger"/>
    <property type="match status" value="1"/>
</dbReference>
<evidence type="ECO:0000256" key="1">
    <source>
        <dbReference type="ARBA" id="ARBA00004141"/>
    </source>
</evidence>
<feature type="transmembrane region" description="Helical" evidence="9">
    <location>
        <begin position="91"/>
        <end position="111"/>
    </location>
</feature>
<protein>
    <recommendedName>
        <fullName evidence="10">Cation/H+ exchanger transmembrane domain-containing protein</fullName>
    </recommendedName>
</protein>
<keyword evidence="6" id="KW-0406">Ion transport</keyword>
<dbReference type="GO" id="GO:0005886">
    <property type="term" value="C:plasma membrane"/>
    <property type="evidence" value="ECO:0007669"/>
    <property type="project" value="TreeGrafter"/>
</dbReference>
<reference evidence="11" key="1">
    <citation type="submission" date="2019-08" db="EMBL/GenBank/DDBJ databases">
        <title>The genome of the North American firefly Photinus pyralis.</title>
        <authorList>
            <consortium name="Photinus pyralis genome working group"/>
            <person name="Fallon T.R."/>
            <person name="Sander Lower S.E."/>
            <person name="Weng J.-K."/>
        </authorList>
    </citation>
    <scope>NUCLEOTIDE SEQUENCE</scope>
    <source>
        <strain evidence="11">TRF0915ILg1</strain>
        <tissue evidence="11">Whole body</tissue>
    </source>
</reference>
<organism evidence="11 12">
    <name type="scientific">Ignelater luminosus</name>
    <name type="common">Cucubano</name>
    <name type="synonym">Pyrophorus luminosus</name>
    <dbReference type="NCBI Taxonomy" id="2038154"/>
    <lineage>
        <taxon>Eukaryota</taxon>
        <taxon>Metazoa</taxon>
        <taxon>Ecdysozoa</taxon>
        <taxon>Arthropoda</taxon>
        <taxon>Hexapoda</taxon>
        <taxon>Insecta</taxon>
        <taxon>Pterygota</taxon>
        <taxon>Neoptera</taxon>
        <taxon>Endopterygota</taxon>
        <taxon>Coleoptera</taxon>
        <taxon>Polyphaga</taxon>
        <taxon>Elateriformia</taxon>
        <taxon>Elateroidea</taxon>
        <taxon>Elateridae</taxon>
        <taxon>Agrypninae</taxon>
        <taxon>Pyrophorini</taxon>
        <taxon>Ignelater</taxon>
    </lineage>
</organism>
<feature type="domain" description="Cation/H+ exchanger transmembrane" evidence="10">
    <location>
        <begin position="55"/>
        <end position="228"/>
    </location>
</feature>
<dbReference type="AlphaFoldDB" id="A0A8K0FW58"/>
<dbReference type="OrthoDB" id="196264at2759"/>
<evidence type="ECO:0000313" key="12">
    <source>
        <dbReference type="Proteomes" id="UP000801492"/>
    </source>
</evidence>
<evidence type="ECO:0000259" key="10">
    <source>
        <dbReference type="Pfam" id="PF00999"/>
    </source>
</evidence>
<accession>A0A8K0FW58</accession>
<dbReference type="InterPro" id="IPR006153">
    <property type="entry name" value="Cation/H_exchanger_TM"/>
</dbReference>
<sequence length="231" mass="25643">MNVFPHDDKYNASLPPDSLTLHFPVKGPYNFKTNKTYQYTFRSAVDVQDNEIDLKATFDPEIFFNIILPPIIFHAGYSLKRKYFFRNLGAILTFAIIGTTISSFVVGALMYGCVQLMPARMANSFTFLDTLYFGALISSTDPLTILAIFHDLHVDVNLYALVFGESVLNDAVAIVLSGSIQNYGERYQSGSGGFETKAFFKALGDFFGIFMLSLLIGALMGCVTALISFCF</sequence>
<dbReference type="GO" id="GO:0055037">
    <property type="term" value="C:recycling endosome"/>
    <property type="evidence" value="ECO:0007669"/>
    <property type="project" value="TreeGrafter"/>
</dbReference>
<evidence type="ECO:0000256" key="4">
    <source>
        <dbReference type="ARBA" id="ARBA00022989"/>
    </source>
</evidence>
<gene>
    <name evidence="11" type="ORF">ILUMI_25692</name>
</gene>
<keyword evidence="12" id="KW-1185">Reference proteome</keyword>
<keyword evidence="7 9" id="KW-0472">Membrane</keyword>
<evidence type="ECO:0000256" key="7">
    <source>
        <dbReference type="ARBA" id="ARBA00023136"/>
    </source>
</evidence>
<feature type="transmembrane region" description="Helical" evidence="9">
    <location>
        <begin position="156"/>
        <end position="180"/>
    </location>
</feature>
<dbReference type="GO" id="GO:0051453">
    <property type="term" value="P:regulation of intracellular pH"/>
    <property type="evidence" value="ECO:0007669"/>
    <property type="project" value="TreeGrafter"/>
</dbReference>
<comment type="caution">
    <text evidence="11">The sequence shown here is derived from an EMBL/GenBank/DDBJ whole genome shotgun (WGS) entry which is preliminary data.</text>
</comment>
<dbReference type="PANTHER" id="PTHR10110:SF187">
    <property type="entry name" value="SODIUM_HYDROGEN EXCHANGER"/>
    <property type="match status" value="1"/>
</dbReference>
<dbReference type="InterPro" id="IPR018422">
    <property type="entry name" value="Cation/H_exchanger_CPA1"/>
</dbReference>
<evidence type="ECO:0000256" key="8">
    <source>
        <dbReference type="ARBA" id="ARBA00023201"/>
    </source>
</evidence>
<keyword evidence="5" id="KW-0915">Sodium</keyword>
<dbReference type="GO" id="GO:0098719">
    <property type="term" value="P:sodium ion import across plasma membrane"/>
    <property type="evidence" value="ECO:0007669"/>
    <property type="project" value="TreeGrafter"/>
</dbReference>
<feature type="transmembrane region" description="Helical" evidence="9">
    <location>
        <begin position="131"/>
        <end position="149"/>
    </location>
</feature>
<dbReference type="GO" id="GO:0015385">
    <property type="term" value="F:sodium:proton antiporter activity"/>
    <property type="evidence" value="ECO:0007669"/>
    <property type="project" value="InterPro"/>
</dbReference>
<keyword evidence="8" id="KW-0739">Sodium transport</keyword>
<comment type="subcellular location">
    <subcellularLocation>
        <location evidence="1">Membrane</location>
        <topology evidence="1">Multi-pass membrane protein</topology>
    </subcellularLocation>
</comment>
<evidence type="ECO:0000256" key="3">
    <source>
        <dbReference type="ARBA" id="ARBA00022692"/>
    </source>
</evidence>
<evidence type="ECO:0000256" key="5">
    <source>
        <dbReference type="ARBA" id="ARBA00023053"/>
    </source>
</evidence>
<evidence type="ECO:0000256" key="2">
    <source>
        <dbReference type="ARBA" id="ARBA00022448"/>
    </source>
</evidence>
<dbReference type="Gene3D" id="6.10.140.1330">
    <property type="match status" value="1"/>
</dbReference>
<dbReference type="GO" id="GO:0015386">
    <property type="term" value="F:potassium:proton antiporter activity"/>
    <property type="evidence" value="ECO:0007669"/>
    <property type="project" value="TreeGrafter"/>
</dbReference>
<keyword evidence="4 9" id="KW-1133">Transmembrane helix</keyword>